<accession>A0A8X7SS61</accession>
<gene>
    <name evidence="1" type="ORF">A4X06_0g9139</name>
</gene>
<evidence type="ECO:0000313" key="1">
    <source>
        <dbReference type="EMBL" id="KAE8237708.1"/>
    </source>
</evidence>
<comment type="caution">
    <text evidence="1">The sequence shown here is derived from an EMBL/GenBank/DDBJ whole genome shotgun (WGS) entry which is preliminary data.</text>
</comment>
<name>A0A8X7SS61_9BASI</name>
<reference evidence="1" key="2">
    <citation type="journal article" date="2019" name="IMA Fungus">
        <title>Genome sequencing and comparison of five Tilletia species to identify candidate genes for the detection of regulated species infecting wheat.</title>
        <authorList>
            <person name="Nguyen H.D.T."/>
            <person name="Sultana T."/>
            <person name="Kesanakurti P."/>
            <person name="Hambleton S."/>
        </authorList>
    </citation>
    <scope>NUCLEOTIDE SEQUENCE</scope>
    <source>
        <strain evidence="1">DAOMC 236426</strain>
    </source>
</reference>
<dbReference type="AlphaFoldDB" id="A0A8X7SS61"/>
<proteinExistence type="predicted"/>
<sequence>MSGTVCGYKGKVLYTTPLPPSPAQFALSTPLRLSVSGKPVPIFPVYSITYRTTKDSKRYVYALSVGSSIEVRDARQAQHVPAIVDWLYFSVNTVGTTDAFVVIQETSRLFHVAKYHGHIFAQTPAVTRSTSFLYDKAERFEERMSFSSSKKRRY</sequence>
<evidence type="ECO:0000313" key="2">
    <source>
        <dbReference type="Proteomes" id="UP000077684"/>
    </source>
</evidence>
<dbReference type="EMBL" id="LWDE02002417">
    <property type="protein sequence ID" value="KAE8237708.1"/>
    <property type="molecule type" value="Genomic_DNA"/>
</dbReference>
<reference evidence="1" key="1">
    <citation type="submission" date="2016-04" db="EMBL/GenBank/DDBJ databases">
        <authorList>
            <person name="Nguyen H.D."/>
            <person name="Samba Siva P."/>
            <person name="Cullis J."/>
            <person name="Levesque C.A."/>
            <person name="Hambleton S."/>
        </authorList>
    </citation>
    <scope>NUCLEOTIDE SEQUENCE</scope>
    <source>
        <strain evidence="1">DAOMC 236426</strain>
    </source>
</reference>
<protein>
    <submittedName>
        <fullName evidence="1">Uncharacterized protein</fullName>
    </submittedName>
</protein>
<dbReference type="Proteomes" id="UP000077684">
    <property type="component" value="Unassembled WGS sequence"/>
</dbReference>
<organism evidence="1 2">
    <name type="scientific">Tilletia controversa</name>
    <name type="common">dwarf bunt fungus</name>
    <dbReference type="NCBI Taxonomy" id="13291"/>
    <lineage>
        <taxon>Eukaryota</taxon>
        <taxon>Fungi</taxon>
        <taxon>Dikarya</taxon>
        <taxon>Basidiomycota</taxon>
        <taxon>Ustilaginomycotina</taxon>
        <taxon>Exobasidiomycetes</taxon>
        <taxon>Tilletiales</taxon>
        <taxon>Tilletiaceae</taxon>
        <taxon>Tilletia</taxon>
    </lineage>
</organism>
<keyword evidence="2" id="KW-1185">Reference proteome</keyword>